<accession>A0ACB7T2N9</accession>
<dbReference type="EMBL" id="CM023482">
    <property type="protein sequence ID" value="KAH6939159.1"/>
    <property type="molecule type" value="Genomic_DNA"/>
</dbReference>
<comment type="caution">
    <text evidence="1">The sequence shown here is derived from an EMBL/GenBank/DDBJ whole genome shotgun (WGS) entry which is preliminary data.</text>
</comment>
<protein>
    <submittedName>
        <fullName evidence="1">Uncharacterized protein</fullName>
    </submittedName>
</protein>
<evidence type="ECO:0000313" key="1">
    <source>
        <dbReference type="EMBL" id="KAH6939159.1"/>
    </source>
</evidence>
<dbReference type="Proteomes" id="UP000821845">
    <property type="component" value="Chromosome 2"/>
</dbReference>
<keyword evidence="2" id="KW-1185">Reference proteome</keyword>
<evidence type="ECO:0000313" key="2">
    <source>
        <dbReference type="Proteomes" id="UP000821845"/>
    </source>
</evidence>
<name>A0ACB7T2N9_HYAAI</name>
<reference evidence="1" key="1">
    <citation type="submission" date="2020-05" db="EMBL/GenBank/DDBJ databases">
        <title>Large-scale comparative analyses of tick genomes elucidate their genetic diversity and vector capacities.</title>
        <authorList>
            <person name="Jia N."/>
            <person name="Wang J."/>
            <person name="Shi W."/>
            <person name="Du L."/>
            <person name="Sun Y."/>
            <person name="Zhan W."/>
            <person name="Jiang J."/>
            <person name="Wang Q."/>
            <person name="Zhang B."/>
            <person name="Ji P."/>
            <person name="Sakyi L.B."/>
            <person name="Cui X."/>
            <person name="Yuan T."/>
            <person name="Jiang B."/>
            <person name="Yang W."/>
            <person name="Lam T.T.-Y."/>
            <person name="Chang Q."/>
            <person name="Ding S."/>
            <person name="Wang X."/>
            <person name="Zhu J."/>
            <person name="Ruan X."/>
            <person name="Zhao L."/>
            <person name="Wei J."/>
            <person name="Que T."/>
            <person name="Du C."/>
            <person name="Cheng J."/>
            <person name="Dai P."/>
            <person name="Han X."/>
            <person name="Huang E."/>
            <person name="Gao Y."/>
            <person name="Liu J."/>
            <person name="Shao H."/>
            <person name="Ye R."/>
            <person name="Li L."/>
            <person name="Wei W."/>
            <person name="Wang X."/>
            <person name="Wang C."/>
            <person name="Yang T."/>
            <person name="Huo Q."/>
            <person name="Li W."/>
            <person name="Guo W."/>
            <person name="Chen H."/>
            <person name="Zhou L."/>
            <person name="Ni X."/>
            <person name="Tian J."/>
            <person name="Zhou Y."/>
            <person name="Sheng Y."/>
            <person name="Liu T."/>
            <person name="Pan Y."/>
            <person name="Xia L."/>
            <person name="Li J."/>
            <person name="Zhao F."/>
            <person name="Cao W."/>
        </authorList>
    </citation>
    <scope>NUCLEOTIDE SEQUENCE</scope>
    <source>
        <strain evidence="1">Hyas-2018</strain>
    </source>
</reference>
<gene>
    <name evidence="1" type="ORF">HPB50_016382</name>
</gene>
<sequence>MANPKYADLPGIAYEQPDIYETEDLPESDQVISDVGVDQSDSVNTLPVSVTEAYEKFKGCTVDSSTVDFTEGISKQPNSGYHVTSGEWEMEPENLQQKYQRLQFEVCELLNEVQSIKESTQEGDIGGLAEPAYLLQQAQLIQKMLLDLDLERVLGVPTLQALTDPQAALHRQFNMTSRLCRTLASQLERLRSGPPPATPQTREKPATEPVQDAVQTTIKVASLEERIKKLENLVGTDTQKLSMLTSHTSGSCLTDIAQLLSSRLHLLESSHLDQVEARLSILQQKMQQCADKKAALEELDKSSKVSELYELLKKADAMGNSLNQVVERLVCLQGVHEHALQFSKAVSQLDLVQQHLSLALKGNEKNLAEAQKNFAENMETITKNLALLEAKMAALKK</sequence>
<organism evidence="1 2">
    <name type="scientific">Hyalomma asiaticum</name>
    <name type="common">Tick</name>
    <dbReference type="NCBI Taxonomy" id="266040"/>
    <lineage>
        <taxon>Eukaryota</taxon>
        <taxon>Metazoa</taxon>
        <taxon>Ecdysozoa</taxon>
        <taxon>Arthropoda</taxon>
        <taxon>Chelicerata</taxon>
        <taxon>Arachnida</taxon>
        <taxon>Acari</taxon>
        <taxon>Parasitiformes</taxon>
        <taxon>Ixodida</taxon>
        <taxon>Ixodoidea</taxon>
        <taxon>Ixodidae</taxon>
        <taxon>Hyalomminae</taxon>
        <taxon>Hyalomma</taxon>
    </lineage>
</organism>
<proteinExistence type="predicted"/>